<name>A0AAN6YLA1_9PEZI</name>
<feature type="region of interest" description="Disordered" evidence="1">
    <location>
        <begin position="1"/>
        <end position="76"/>
    </location>
</feature>
<feature type="compositionally biased region" description="Low complexity" evidence="1">
    <location>
        <begin position="136"/>
        <end position="145"/>
    </location>
</feature>
<dbReference type="AlphaFoldDB" id="A0AAN6YLA1"/>
<evidence type="ECO:0000256" key="1">
    <source>
        <dbReference type="SAM" id="MobiDB-lite"/>
    </source>
</evidence>
<sequence length="287" mass="31591">MPHLDFLSSPSRPTSGAMPSVTQNSPPSVPPAKKRRRDDTDSITATTATINGHSNPHLAFPLSSPSLHNHDPRSLLHGANTPHYHHVHALRKVMPLPAVKRIRTTDVKEDESRQTLVQTKPNSPISQDHGRPASAPPTTTNLTTPTLTKRCHICSRKPTKKSDLDMFADCEGCGQRACFVCMRQCLDWRPAVLREGIKDLSRQKNRESLGAMSTDSFTMEDANDAPDANGPHDQKEDQDSSSKHQQPKDTEGWPARGEHRQMICSKCCIEAGQDGDIICLGCLPYVG</sequence>
<evidence type="ECO:0000313" key="2">
    <source>
        <dbReference type="EMBL" id="KAK4220111.1"/>
    </source>
</evidence>
<organism evidence="2 3">
    <name type="scientific">Rhypophila decipiens</name>
    <dbReference type="NCBI Taxonomy" id="261697"/>
    <lineage>
        <taxon>Eukaryota</taxon>
        <taxon>Fungi</taxon>
        <taxon>Dikarya</taxon>
        <taxon>Ascomycota</taxon>
        <taxon>Pezizomycotina</taxon>
        <taxon>Sordariomycetes</taxon>
        <taxon>Sordariomycetidae</taxon>
        <taxon>Sordariales</taxon>
        <taxon>Naviculisporaceae</taxon>
        <taxon>Rhypophila</taxon>
    </lineage>
</organism>
<feature type="compositionally biased region" description="Polar residues" evidence="1">
    <location>
        <begin position="114"/>
        <end position="126"/>
    </location>
</feature>
<evidence type="ECO:0000313" key="3">
    <source>
        <dbReference type="Proteomes" id="UP001301769"/>
    </source>
</evidence>
<keyword evidence="3" id="KW-1185">Reference proteome</keyword>
<feature type="compositionally biased region" description="Basic and acidic residues" evidence="1">
    <location>
        <begin position="230"/>
        <end position="256"/>
    </location>
</feature>
<dbReference type="EMBL" id="MU858045">
    <property type="protein sequence ID" value="KAK4220111.1"/>
    <property type="molecule type" value="Genomic_DNA"/>
</dbReference>
<comment type="caution">
    <text evidence="2">The sequence shown here is derived from an EMBL/GenBank/DDBJ whole genome shotgun (WGS) entry which is preliminary data.</text>
</comment>
<dbReference type="Proteomes" id="UP001301769">
    <property type="component" value="Unassembled WGS sequence"/>
</dbReference>
<feature type="region of interest" description="Disordered" evidence="1">
    <location>
        <begin position="204"/>
        <end position="256"/>
    </location>
</feature>
<feature type="compositionally biased region" description="Basic and acidic residues" evidence="1">
    <location>
        <begin position="104"/>
        <end position="113"/>
    </location>
</feature>
<reference evidence="2" key="2">
    <citation type="submission" date="2023-05" db="EMBL/GenBank/DDBJ databases">
        <authorList>
            <consortium name="Lawrence Berkeley National Laboratory"/>
            <person name="Steindorff A."/>
            <person name="Hensen N."/>
            <person name="Bonometti L."/>
            <person name="Westerberg I."/>
            <person name="Brannstrom I.O."/>
            <person name="Guillou S."/>
            <person name="Cros-Aarteil S."/>
            <person name="Calhoun S."/>
            <person name="Haridas S."/>
            <person name="Kuo A."/>
            <person name="Mondo S."/>
            <person name="Pangilinan J."/>
            <person name="Riley R."/>
            <person name="Labutti K."/>
            <person name="Andreopoulos B."/>
            <person name="Lipzen A."/>
            <person name="Chen C."/>
            <person name="Yanf M."/>
            <person name="Daum C."/>
            <person name="Ng V."/>
            <person name="Clum A."/>
            <person name="Ohm R."/>
            <person name="Martin F."/>
            <person name="Silar P."/>
            <person name="Natvig D."/>
            <person name="Lalanne C."/>
            <person name="Gautier V."/>
            <person name="Ament-Velasquez S.L."/>
            <person name="Kruys A."/>
            <person name="Hutchinson M.I."/>
            <person name="Powell A.J."/>
            <person name="Barry K."/>
            <person name="Miller A.N."/>
            <person name="Grigoriev I.V."/>
            <person name="Debuchy R."/>
            <person name="Gladieux P."/>
            <person name="Thoren M.H."/>
            <person name="Johannesson H."/>
        </authorList>
    </citation>
    <scope>NUCLEOTIDE SEQUENCE</scope>
    <source>
        <strain evidence="2">PSN293</strain>
    </source>
</reference>
<accession>A0AAN6YLA1</accession>
<protein>
    <submittedName>
        <fullName evidence="2">Uncharacterized protein</fullName>
    </submittedName>
</protein>
<feature type="region of interest" description="Disordered" evidence="1">
    <location>
        <begin position="104"/>
        <end position="145"/>
    </location>
</feature>
<reference evidence="2" key="1">
    <citation type="journal article" date="2023" name="Mol. Phylogenet. Evol.">
        <title>Genome-scale phylogeny and comparative genomics of the fungal order Sordariales.</title>
        <authorList>
            <person name="Hensen N."/>
            <person name="Bonometti L."/>
            <person name="Westerberg I."/>
            <person name="Brannstrom I.O."/>
            <person name="Guillou S."/>
            <person name="Cros-Aarteil S."/>
            <person name="Calhoun S."/>
            <person name="Haridas S."/>
            <person name="Kuo A."/>
            <person name="Mondo S."/>
            <person name="Pangilinan J."/>
            <person name="Riley R."/>
            <person name="LaButti K."/>
            <person name="Andreopoulos B."/>
            <person name="Lipzen A."/>
            <person name="Chen C."/>
            <person name="Yan M."/>
            <person name="Daum C."/>
            <person name="Ng V."/>
            <person name="Clum A."/>
            <person name="Steindorff A."/>
            <person name="Ohm R.A."/>
            <person name="Martin F."/>
            <person name="Silar P."/>
            <person name="Natvig D.O."/>
            <person name="Lalanne C."/>
            <person name="Gautier V."/>
            <person name="Ament-Velasquez S.L."/>
            <person name="Kruys A."/>
            <person name="Hutchinson M.I."/>
            <person name="Powell A.J."/>
            <person name="Barry K."/>
            <person name="Miller A.N."/>
            <person name="Grigoriev I.V."/>
            <person name="Debuchy R."/>
            <person name="Gladieux P."/>
            <person name="Hiltunen Thoren M."/>
            <person name="Johannesson H."/>
        </authorList>
    </citation>
    <scope>NUCLEOTIDE SEQUENCE</scope>
    <source>
        <strain evidence="2">PSN293</strain>
    </source>
</reference>
<proteinExistence type="predicted"/>
<gene>
    <name evidence="2" type="ORF">QBC37DRAFT_1726</name>
</gene>